<dbReference type="GO" id="GO:0003677">
    <property type="term" value="F:DNA binding"/>
    <property type="evidence" value="ECO:0007669"/>
    <property type="project" value="InterPro"/>
</dbReference>
<keyword evidence="2" id="KW-1185">Reference proteome</keyword>
<accession>A0A7W6FQI6</accession>
<name>A0A7W6FQI6_9SPHN</name>
<gene>
    <name evidence="1" type="ORF">GGR43_002899</name>
</gene>
<dbReference type="RefSeq" id="WP_188072682.1">
    <property type="nucleotide sequence ID" value="NZ_BSPS01000013.1"/>
</dbReference>
<evidence type="ECO:0008006" key="3">
    <source>
        <dbReference type="Google" id="ProtNLM"/>
    </source>
</evidence>
<evidence type="ECO:0000313" key="1">
    <source>
        <dbReference type="EMBL" id="MBB3927176.1"/>
    </source>
</evidence>
<sequence>MAITGPQARAARALVQWPRDHVAKLARLDEAALAAFEGGQADLDEEERARLIHALEQGGAIFLAEDRKAGAGVRLKFTKRDVRAINRLEGEGGPVGTDDV</sequence>
<reference evidence="1 2" key="1">
    <citation type="submission" date="2020-08" db="EMBL/GenBank/DDBJ databases">
        <title>Genomic Encyclopedia of Type Strains, Phase IV (KMG-IV): sequencing the most valuable type-strain genomes for metagenomic binning, comparative biology and taxonomic classification.</title>
        <authorList>
            <person name="Goeker M."/>
        </authorList>
    </citation>
    <scope>NUCLEOTIDE SEQUENCE [LARGE SCALE GENOMIC DNA]</scope>
    <source>
        <strain evidence="1 2">DSM 26189</strain>
    </source>
</reference>
<comment type="caution">
    <text evidence="1">The sequence shown here is derived from an EMBL/GenBank/DDBJ whole genome shotgun (WGS) entry which is preliminary data.</text>
</comment>
<organism evidence="1 2">
    <name type="scientific">Sphingobium jiangsuense</name>
    <dbReference type="NCBI Taxonomy" id="870476"/>
    <lineage>
        <taxon>Bacteria</taxon>
        <taxon>Pseudomonadati</taxon>
        <taxon>Pseudomonadota</taxon>
        <taxon>Alphaproteobacteria</taxon>
        <taxon>Sphingomonadales</taxon>
        <taxon>Sphingomonadaceae</taxon>
        <taxon>Sphingobium</taxon>
    </lineage>
</organism>
<dbReference type="Proteomes" id="UP000571950">
    <property type="component" value="Unassembled WGS sequence"/>
</dbReference>
<proteinExistence type="predicted"/>
<dbReference type="AlphaFoldDB" id="A0A7W6FQI6"/>
<protein>
    <recommendedName>
        <fullName evidence="3">DNA-binding protein</fullName>
    </recommendedName>
</protein>
<dbReference type="InterPro" id="IPR010982">
    <property type="entry name" value="Lambda_DNA-bd_dom_sf"/>
</dbReference>
<dbReference type="Gene3D" id="1.10.260.40">
    <property type="entry name" value="lambda repressor-like DNA-binding domains"/>
    <property type="match status" value="1"/>
</dbReference>
<dbReference type="EMBL" id="JACIDT010000010">
    <property type="protein sequence ID" value="MBB3927176.1"/>
    <property type="molecule type" value="Genomic_DNA"/>
</dbReference>
<evidence type="ECO:0000313" key="2">
    <source>
        <dbReference type="Proteomes" id="UP000571950"/>
    </source>
</evidence>